<dbReference type="InterPro" id="IPR051209">
    <property type="entry name" value="FAD-bind_Monooxygenase_sf"/>
</dbReference>
<proteinExistence type="inferred from homology"/>
<dbReference type="InterPro" id="IPR036188">
    <property type="entry name" value="FAD/NAD-bd_sf"/>
</dbReference>
<dbReference type="PANTHER" id="PTHR42877">
    <property type="entry name" value="L-ORNITHINE N(5)-MONOOXYGENASE-RELATED"/>
    <property type="match status" value="1"/>
</dbReference>
<sequence>MNRRGYKEQQPSSGRTGTRTSRSLLYYLCHPASRKLRAPAPSSNHHQPPPKAPGSYHIQPYEELAMISPPNGIHPQPNGTYPRSNGTPSYTIREQPLGTPRRVRIVAIGAGASGINLLRALRLGLPAGSYSVVVYEKNADVGGTWLENRYPGCRCDVPSHSYQFSWRRKRDWSNFFADAQEIGGYLREAADEVEGAREAIRTRHQVVGAWWKEEESKWRVRVKRLEDGEEFDDEADFVVDATGILNKWKWPDVEGREDYQGTLIHTARWPEGFDHAGKTVVVIGNGSSAVQVVPELQPGAAKLYNVFRTPTWVLPPRIQAWKIMGQAGEILSKIQLDEHENFAPETMDKFKSDPDFYREFVKKIEVEVNSTFPVVLVNSPVQAFARAKVTEYMRAALGGNTALCDALIPDFPLGCRRMTPGHAYLRALTQDNVEVRRSEIRRFVSDGLELESGEVIRADVIVCATGFDTSFCPRFPLVGRGGENLQNRWRKETPRAYLSVAVDGVPNYFMFLGPSAPIGHGSVFTLSEHIARYIVSAIHKCQTEGIRALAPSPRAVADYAAHIAAFMPRTAWAAPGGRSWFKNDTADGPVIALHPGSRIHFFHMLEKFRGEDWEYVYEGNGGNRFGYLGNGFSTKELDPGADSTWYLDESTW</sequence>
<dbReference type="Pfam" id="PF13450">
    <property type="entry name" value="NAD_binding_8"/>
    <property type="match status" value="1"/>
</dbReference>
<feature type="region of interest" description="Disordered" evidence="2">
    <location>
        <begin position="36"/>
        <end position="55"/>
    </location>
</feature>
<name>A0ABR4DIG6_9PEZI</name>
<feature type="compositionally biased region" description="Polar residues" evidence="2">
    <location>
        <begin position="77"/>
        <end position="92"/>
    </location>
</feature>
<feature type="region of interest" description="Disordered" evidence="2">
    <location>
        <begin position="73"/>
        <end position="94"/>
    </location>
</feature>
<accession>A0ABR4DIG6</accession>
<dbReference type="Gene3D" id="3.50.50.60">
    <property type="entry name" value="FAD/NAD(P)-binding domain"/>
    <property type="match status" value="2"/>
</dbReference>
<keyword evidence="4" id="KW-1185">Reference proteome</keyword>
<dbReference type="RefSeq" id="XP_070868795.1">
    <property type="nucleotide sequence ID" value="XM_071008505.1"/>
</dbReference>
<organism evidence="3 4">
    <name type="scientific">Remersonia thermophila</name>
    <dbReference type="NCBI Taxonomy" id="72144"/>
    <lineage>
        <taxon>Eukaryota</taxon>
        <taxon>Fungi</taxon>
        <taxon>Dikarya</taxon>
        <taxon>Ascomycota</taxon>
        <taxon>Pezizomycotina</taxon>
        <taxon>Sordariomycetes</taxon>
        <taxon>Sordariomycetidae</taxon>
        <taxon>Sordariales</taxon>
        <taxon>Sordariales incertae sedis</taxon>
        <taxon>Remersonia</taxon>
    </lineage>
</organism>
<dbReference type="EMBL" id="JAZGUE010000002">
    <property type="protein sequence ID" value="KAL2270071.1"/>
    <property type="molecule type" value="Genomic_DNA"/>
</dbReference>
<protein>
    <submittedName>
        <fullName evidence="3">Uncharacterized protein</fullName>
    </submittedName>
</protein>
<dbReference type="GeneID" id="98123149"/>
<feature type="region of interest" description="Disordered" evidence="2">
    <location>
        <begin position="1"/>
        <end position="22"/>
    </location>
</feature>
<evidence type="ECO:0000313" key="4">
    <source>
        <dbReference type="Proteomes" id="UP001600064"/>
    </source>
</evidence>
<evidence type="ECO:0000313" key="3">
    <source>
        <dbReference type="EMBL" id="KAL2270071.1"/>
    </source>
</evidence>
<dbReference type="PANTHER" id="PTHR42877:SF12">
    <property type="entry name" value="MONOOXYGENASE"/>
    <property type="match status" value="1"/>
</dbReference>
<gene>
    <name evidence="3" type="ORF">VTJ83DRAFT_2255</name>
</gene>
<evidence type="ECO:0000256" key="1">
    <source>
        <dbReference type="ARBA" id="ARBA00010139"/>
    </source>
</evidence>
<feature type="compositionally biased region" description="Low complexity" evidence="2">
    <location>
        <begin position="12"/>
        <end position="22"/>
    </location>
</feature>
<dbReference type="Proteomes" id="UP001600064">
    <property type="component" value="Unassembled WGS sequence"/>
</dbReference>
<comment type="caution">
    <text evidence="3">The sequence shown here is derived from an EMBL/GenBank/DDBJ whole genome shotgun (WGS) entry which is preliminary data.</text>
</comment>
<comment type="similarity">
    <text evidence="1">Belongs to the FAD-binding monooxygenase family.</text>
</comment>
<evidence type="ECO:0000256" key="2">
    <source>
        <dbReference type="SAM" id="MobiDB-lite"/>
    </source>
</evidence>
<dbReference type="SUPFAM" id="SSF51905">
    <property type="entry name" value="FAD/NAD(P)-binding domain"/>
    <property type="match status" value="2"/>
</dbReference>
<reference evidence="3 4" key="1">
    <citation type="journal article" date="2024" name="Commun. Biol.">
        <title>Comparative genomic analysis of thermophilic fungi reveals convergent evolutionary adaptations and gene losses.</title>
        <authorList>
            <person name="Steindorff A.S."/>
            <person name="Aguilar-Pontes M.V."/>
            <person name="Robinson A.J."/>
            <person name="Andreopoulos B."/>
            <person name="LaButti K."/>
            <person name="Kuo A."/>
            <person name="Mondo S."/>
            <person name="Riley R."/>
            <person name="Otillar R."/>
            <person name="Haridas S."/>
            <person name="Lipzen A."/>
            <person name="Grimwood J."/>
            <person name="Schmutz J."/>
            <person name="Clum A."/>
            <person name="Reid I.D."/>
            <person name="Moisan M.C."/>
            <person name="Butler G."/>
            <person name="Nguyen T.T.M."/>
            <person name="Dewar K."/>
            <person name="Conant G."/>
            <person name="Drula E."/>
            <person name="Henrissat B."/>
            <person name="Hansel C."/>
            <person name="Singer S."/>
            <person name="Hutchinson M.I."/>
            <person name="de Vries R.P."/>
            <person name="Natvig D.O."/>
            <person name="Powell A.J."/>
            <person name="Tsang A."/>
            <person name="Grigoriev I.V."/>
        </authorList>
    </citation>
    <scope>NUCLEOTIDE SEQUENCE [LARGE SCALE GENOMIC DNA]</scope>
    <source>
        <strain evidence="3 4">ATCC 22073</strain>
    </source>
</reference>